<dbReference type="PANTHER" id="PTHR46910">
    <property type="entry name" value="TRANSCRIPTION FACTOR PDR1"/>
    <property type="match status" value="1"/>
</dbReference>
<protein>
    <submittedName>
        <fullName evidence="7">Putative c6 finger domain</fullName>
    </submittedName>
</protein>
<dbReference type="OrthoDB" id="5426978at2759"/>
<evidence type="ECO:0000256" key="1">
    <source>
        <dbReference type="ARBA" id="ARBA00023015"/>
    </source>
</evidence>
<dbReference type="GO" id="GO:0000981">
    <property type="term" value="F:DNA-binding transcription factor activity, RNA polymerase II-specific"/>
    <property type="evidence" value="ECO:0007669"/>
    <property type="project" value="InterPro"/>
</dbReference>
<dbReference type="SUPFAM" id="SSF57701">
    <property type="entry name" value="Zn2/Cys6 DNA-binding domain"/>
    <property type="match status" value="1"/>
</dbReference>
<evidence type="ECO:0000256" key="3">
    <source>
        <dbReference type="ARBA" id="ARBA00023163"/>
    </source>
</evidence>
<feature type="compositionally biased region" description="Polar residues" evidence="5">
    <location>
        <begin position="52"/>
        <end position="69"/>
    </location>
</feature>
<dbReference type="PROSITE" id="PS50048">
    <property type="entry name" value="ZN2_CY6_FUNGAL_2"/>
    <property type="match status" value="1"/>
</dbReference>
<keyword evidence="2" id="KW-0238">DNA-binding</keyword>
<feature type="compositionally biased region" description="Polar residues" evidence="5">
    <location>
        <begin position="775"/>
        <end position="784"/>
    </location>
</feature>
<feature type="compositionally biased region" description="Polar residues" evidence="5">
    <location>
        <begin position="83"/>
        <end position="93"/>
    </location>
</feature>
<keyword evidence="8" id="KW-1185">Reference proteome</keyword>
<dbReference type="PROSITE" id="PS00463">
    <property type="entry name" value="ZN2_CY6_FUNGAL_1"/>
    <property type="match status" value="1"/>
</dbReference>
<keyword evidence="3" id="KW-0804">Transcription</keyword>
<feature type="compositionally biased region" description="Polar residues" evidence="5">
    <location>
        <begin position="760"/>
        <end position="769"/>
    </location>
</feature>
<dbReference type="GO" id="GO:0003677">
    <property type="term" value="F:DNA binding"/>
    <property type="evidence" value="ECO:0007669"/>
    <property type="project" value="UniProtKB-KW"/>
</dbReference>
<evidence type="ECO:0000313" key="7">
    <source>
        <dbReference type="EMBL" id="KKY21357.1"/>
    </source>
</evidence>
<feature type="region of interest" description="Disordered" evidence="5">
    <location>
        <begin position="207"/>
        <end position="236"/>
    </location>
</feature>
<evidence type="ECO:0000256" key="5">
    <source>
        <dbReference type="SAM" id="MobiDB-lite"/>
    </source>
</evidence>
<dbReference type="Pfam" id="PF00172">
    <property type="entry name" value="Zn_clus"/>
    <property type="match status" value="1"/>
</dbReference>
<sequence>MSRTNSPALPPEDAYNEPPSAQTMPRASAYYDPTEPRQLVTDEILEDISRITDPSQTPALENGQYNNPTAVDDLQAAGPQRPMTPQNEQQTMGVEMQQIQSQQYVADGQAGETYGDGTNKRKRSKVSRACDECRRKKIRCDATKDDGTVETCSNCKRINALCAFSRVPMKRGPSKGYIKELSERVQQVESQMETQRSMSQMAPPLGFRHSLDGRQSMDSNAPSIFDNAYSPSDGPLSKKRTYSVLSDSGVGAGPFSHFLNRDRMPSTAGGWGLPTTSQSFRDTRFSIALAPDQLPDLPPGPLQPPVSIPETPRSVKPFWTDVLSPDSRRDKLASAETRMDEEVLPQPAINGYQNYLREVHPVLPLLPSTVGSLERHIRICLSSGSSKLVYALRQILTLLQPSDETAQNHSTAEIVDLLYAHARRCPRDRNTSENFVLLWLCSLVYISEDNEISRQKQTDLRYLLQLMVDTSLFLIKATSTDSTEAVEDEIDLDKNLSRRAFNVVAILARLYSLGSGADDLVPEDDEVWALIADSDDIAMMTDSTSVLARYCNYLSGVRLANFSSPTNLTDGRAKANMSVRLMRQQVREIKTKLPEPMSKPARETVDQLDLLLNLATARSLSRVNVYATVEVFLRAEEIVRYLLQKSDALSDLIEPLLSHLYVLSTLTFLEFAAAPDHSFSRESDPAVIALESLSNILRLLRRLEPKLRRPSLGSSNFKWTNALMHLILSRHPDVLSSKPHSLKTQTTSELQSMYLDPTAPATSVRSAPQSPMAPNGSSFDSGRSSLAAPNPSSDTLVDSAPSSNADHGHPTQAAESTTPTASTFHSVLQSLKNDAPDQATKSALPPSGTETSRAVERALSSSTWQIPDFTLLQRHGWMSVLAELTI</sequence>
<organism evidence="7 8">
    <name type="scientific">Phaeomoniella chlamydospora</name>
    <name type="common">Phaeoacremonium chlamydosporum</name>
    <dbReference type="NCBI Taxonomy" id="158046"/>
    <lineage>
        <taxon>Eukaryota</taxon>
        <taxon>Fungi</taxon>
        <taxon>Dikarya</taxon>
        <taxon>Ascomycota</taxon>
        <taxon>Pezizomycotina</taxon>
        <taxon>Eurotiomycetes</taxon>
        <taxon>Chaetothyriomycetidae</taxon>
        <taxon>Phaeomoniellales</taxon>
        <taxon>Phaeomoniellaceae</taxon>
        <taxon>Phaeomoniella</taxon>
    </lineage>
</organism>
<dbReference type="EMBL" id="LCWF01000086">
    <property type="protein sequence ID" value="KKY21357.1"/>
    <property type="molecule type" value="Genomic_DNA"/>
</dbReference>
<dbReference type="CDD" id="cd00067">
    <property type="entry name" value="GAL4"/>
    <property type="match status" value="1"/>
</dbReference>
<keyword evidence="4" id="KW-0539">Nucleus</keyword>
<comment type="caution">
    <text evidence="7">The sequence shown here is derived from an EMBL/GenBank/DDBJ whole genome shotgun (WGS) entry which is preliminary data.</text>
</comment>
<dbReference type="Proteomes" id="UP000053317">
    <property type="component" value="Unassembled WGS sequence"/>
</dbReference>
<reference evidence="7 8" key="1">
    <citation type="submission" date="2015-05" db="EMBL/GenBank/DDBJ databases">
        <title>Distinctive expansion of gene families associated with plant cell wall degradation and secondary metabolism in the genomes of grapevine trunk pathogens.</title>
        <authorList>
            <person name="Lawrence D.P."/>
            <person name="Travadon R."/>
            <person name="Rolshausen P.E."/>
            <person name="Baumgartner K."/>
        </authorList>
    </citation>
    <scope>NUCLEOTIDE SEQUENCE [LARGE SCALE GENOMIC DNA]</scope>
    <source>
        <strain evidence="7">UCRPC4</strain>
    </source>
</reference>
<name>A0A0G2EES5_PHACM</name>
<keyword evidence="1" id="KW-0805">Transcription regulation</keyword>
<evidence type="ECO:0000313" key="8">
    <source>
        <dbReference type="Proteomes" id="UP000053317"/>
    </source>
</evidence>
<dbReference type="InterPro" id="IPR050987">
    <property type="entry name" value="AtrR-like"/>
</dbReference>
<dbReference type="InterPro" id="IPR001138">
    <property type="entry name" value="Zn2Cys6_DnaBD"/>
</dbReference>
<feature type="compositionally biased region" description="Polar residues" evidence="5">
    <location>
        <begin position="790"/>
        <end position="805"/>
    </location>
</feature>
<dbReference type="PANTHER" id="PTHR46910:SF1">
    <property type="entry name" value="MISCELLANEOUS ZN(II)2CYS6 TRANSCRIPTION FACTOR (EUROFUNG)-RELATED"/>
    <property type="match status" value="1"/>
</dbReference>
<accession>A0A0G2EES5</accession>
<gene>
    <name evidence="7" type="ORF">UCRPC4_g03795</name>
</gene>
<dbReference type="InterPro" id="IPR036864">
    <property type="entry name" value="Zn2-C6_fun-type_DNA-bd_sf"/>
</dbReference>
<evidence type="ECO:0000256" key="2">
    <source>
        <dbReference type="ARBA" id="ARBA00023125"/>
    </source>
</evidence>
<dbReference type="GO" id="GO:0008270">
    <property type="term" value="F:zinc ion binding"/>
    <property type="evidence" value="ECO:0007669"/>
    <property type="project" value="InterPro"/>
</dbReference>
<reference evidence="7 8" key="2">
    <citation type="submission" date="2015-05" db="EMBL/GenBank/DDBJ databases">
        <authorList>
            <person name="Morales-Cruz A."/>
            <person name="Amrine K.C."/>
            <person name="Cantu D."/>
        </authorList>
    </citation>
    <scope>NUCLEOTIDE SEQUENCE [LARGE SCALE GENOMIC DNA]</scope>
    <source>
        <strain evidence="7">UCRPC4</strain>
    </source>
</reference>
<dbReference type="AlphaFoldDB" id="A0A0G2EES5"/>
<dbReference type="Gene3D" id="4.10.240.10">
    <property type="entry name" value="Zn(2)-C6 fungal-type DNA-binding domain"/>
    <property type="match status" value="1"/>
</dbReference>
<dbReference type="SMART" id="SM00066">
    <property type="entry name" value="GAL4"/>
    <property type="match status" value="1"/>
</dbReference>
<proteinExistence type="predicted"/>
<feature type="region of interest" description="Disordered" evidence="5">
    <location>
        <begin position="1"/>
        <end position="93"/>
    </location>
</feature>
<feature type="compositionally biased region" description="Polar residues" evidence="5">
    <location>
        <begin position="813"/>
        <end position="822"/>
    </location>
</feature>
<evidence type="ECO:0000259" key="6">
    <source>
        <dbReference type="PROSITE" id="PS50048"/>
    </source>
</evidence>
<feature type="domain" description="Zn(2)-C6 fungal-type" evidence="6">
    <location>
        <begin position="129"/>
        <end position="164"/>
    </location>
</feature>
<feature type="region of interest" description="Disordered" evidence="5">
    <location>
        <begin position="759"/>
        <end position="822"/>
    </location>
</feature>
<evidence type="ECO:0000256" key="4">
    <source>
        <dbReference type="ARBA" id="ARBA00023242"/>
    </source>
</evidence>